<gene>
    <name evidence="1" type="ORF">PF011_g18160</name>
</gene>
<dbReference type="Proteomes" id="UP000460718">
    <property type="component" value="Unassembled WGS sequence"/>
</dbReference>
<dbReference type="AlphaFoldDB" id="A0A6A3J8H6"/>
<evidence type="ECO:0000313" key="2">
    <source>
        <dbReference type="Proteomes" id="UP000460718"/>
    </source>
</evidence>
<comment type="caution">
    <text evidence="1">The sequence shown here is derived from an EMBL/GenBank/DDBJ whole genome shotgun (WGS) entry which is preliminary data.</text>
</comment>
<name>A0A6A3J8H6_9STRA</name>
<accession>A0A6A3J8H6</accession>
<proteinExistence type="predicted"/>
<dbReference type="EMBL" id="QXFW01001431">
    <property type="protein sequence ID" value="KAE8990900.1"/>
    <property type="molecule type" value="Genomic_DNA"/>
</dbReference>
<protein>
    <submittedName>
        <fullName evidence="1">Uncharacterized protein</fullName>
    </submittedName>
</protein>
<sequence length="801" mass="91251">MEGTSDTALKQRWGFLVPWCKVLENRIHYVWAEREEEVWDVPKRRLEVELPTRNEVYRHLWEEPQPLYSNEKEFQAGYQKVQEALALLSAVAHVDQEGWRYLLNVHCYAEIGIEGQEVYEEEIPARFLLFLIEDNDKEECREYAKTLRTDIVQFCGVHQRERPSRAYSKALKQIAAVAEELKPGSTGIDIKIPVQVGFRVMDFMSYGVLSDILEPLEDIRAAELAIQEEWEAYEQNPRKKKAAVEPGALRCTFVLGPTIADFHDTPISGEVVKKMRGMVRGNARFSQINLWTHIDRELEKKQHEGRVVFSQFVATIFDSTRRVPELKSGKAPPQAVQVSGDSEPLQMGTVHAECTSLIGPRNFESLCSAITTSQTTKKLSMQLEMDLDDNSSVHWWKWLAYAVFSKRAKACSAVEALALISIRSMSSEDIDAFSAVLASEHPEEELFGCPHREVEERDATVKTGATLFWEMHNRGHPRRSSRAVTSEFPIECVRTFRDDGVSEWVNALVPGYGRCHVRRGDLEFHQADTAIETSSGVTDLRIGFDKVDPSVSDGLSKFLAAIGSSLKVLTLDTANIEIDMNALLRSCPNLEQLTLCGGEMVDMRLDFSEYHKRNQPIPELSFEWESISALATELKNSDSALTKCLRRLRVHLIDQWAAWGVIVADNNNRPAFQAGLRALLEMLEVNQTLEFLDVVVPFGHFIYLDDFRQHHLKPINRAAKLPTETKTAFLSVFSAREELAEANKKHKRRVTRAAQDIRPLCRLDQHVLSNIFSFAAPRVLRQVYLHDPPRNELDEPERLPL</sequence>
<organism evidence="1 2">
    <name type="scientific">Phytophthora fragariae</name>
    <dbReference type="NCBI Taxonomy" id="53985"/>
    <lineage>
        <taxon>Eukaryota</taxon>
        <taxon>Sar</taxon>
        <taxon>Stramenopiles</taxon>
        <taxon>Oomycota</taxon>
        <taxon>Peronosporomycetes</taxon>
        <taxon>Peronosporales</taxon>
        <taxon>Peronosporaceae</taxon>
        <taxon>Phytophthora</taxon>
    </lineage>
</organism>
<reference evidence="1 2" key="1">
    <citation type="submission" date="2018-09" db="EMBL/GenBank/DDBJ databases">
        <title>Genomic investigation of the strawberry pathogen Phytophthora fragariae indicates pathogenicity is determined by transcriptional variation in three key races.</title>
        <authorList>
            <person name="Adams T.M."/>
            <person name="Armitage A.D."/>
            <person name="Sobczyk M.K."/>
            <person name="Bates H.J."/>
            <person name="Dunwell J.M."/>
            <person name="Nellist C.F."/>
            <person name="Harrison R.J."/>
        </authorList>
    </citation>
    <scope>NUCLEOTIDE SEQUENCE [LARGE SCALE GENOMIC DNA]</scope>
    <source>
        <strain evidence="1 2">SCRP245</strain>
    </source>
</reference>
<evidence type="ECO:0000313" key="1">
    <source>
        <dbReference type="EMBL" id="KAE8990900.1"/>
    </source>
</evidence>